<evidence type="ECO:0008006" key="3">
    <source>
        <dbReference type="Google" id="ProtNLM"/>
    </source>
</evidence>
<dbReference type="InterPro" id="IPR011989">
    <property type="entry name" value="ARM-like"/>
</dbReference>
<proteinExistence type="predicted"/>
<dbReference type="EMBL" id="AMZH03001934">
    <property type="protein sequence ID" value="RRT77426.1"/>
    <property type="molecule type" value="Genomic_DNA"/>
</dbReference>
<comment type="caution">
    <text evidence="1">The sequence shown here is derived from an EMBL/GenBank/DDBJ whole genome shotgun (WGS) entry which is preliminary data.</text>
</comment>
<name>A0A427AMM4_ENSVE</name>
<sequence length="98" mass="11299">MIIFLSPSFACNYSSIRRRALDLLYGMCDVTNAKDIVEELLQSPPPRAGKKSLMLPSFPRRLRRGEGDKTKTMAKKLPPREVLIRGVVPWFFGRRHLR</sequence>
<reference evidence="1 2" key="1">
    <citation type="journal article" date="2014" name="Agronomy (Basel)">
        <title>A Draft Genome Sequence for Ensete ventricosum, the Drought-Tolerant Tree Against Hunger.</title>
        <authorList>
            <person name="Harrison J."/>
            <person name="Moore K.A."/>
            <person name="Paszkiewicz K."/>
            <person name="Jones T."/>
            <person name="Grant M."/>
            <person name="Ambacheew D."/>
            <person name="Muzemil S."/>
            <person name="Studholme D.J."/>
        </authorList>
    </citation>
    <scope>NUCLEOTIDE SEQUENCE [LARGE SCALE GENOMIC DNA]</scope>
</reference>
<dbReference type="Gene3D" id="1.25.10.10">
    <property type="entry name" value="Leucine-rich Repeat Variant"/>
    <property type="match status" value="1"/>
</dbReference>
<protein>
    <recommendedName>
        <fullName evidence="3">Clathrin/coatomer adaptor adaptin-like N-terminal domain-containing protein</fullName>
    </recommendedName>
</protein>
<dbReference type="AlphaFoldDB" id="A0A427AMM4"/>
<evidence type="ECO:0000313" key="1">
    <source>
        <dbReference type="EMBL" id="RRT77426.1"/>
    </source>
</evidence>
<evidence type="ECO:0000313" key="2">
    <source>
        <dbReference type="Proteomes" id="UP000287651"/>
    </source>
</evidence>
<organism evidence="1 2">
    <name type="scientific">Ensete ventricosum</name>
    <name type="common">Abyssinian banana</name>
    <name type="synonym">Musa ensete</name>
    <dbReference type="NCBI Taxonomy" id="4639"/>
    <lineage>
        <taxon>Eukaryota</taxon>
        <taxon>Viridiplantae</taxon>
        <taxon>Streptophyta</taxon>
        <taxon>Embryophyta</taxon>
        <taxon>Tracheophyta</taxon>
        <taxon>Spermatophyta</taxon>
        <taxon>Magnoliopsida</taxon>
        <taxon>Liliopsida</taxon>
        <taxon>Zingiberales</taxon>
        <taxon>Musaceae</taxon>
        <taxon>Ensete</taxon>
    </lineage>
</organism>
<accession>A0A427AMM4</accession>
<dbReference type="Proteomes" id="UP000287651">
    <property type="component" value="Unassembled WGS sequence"/>
</dbReference>
<gene>
    <name evidence="1" type="ORF">B296_00028637</name>
</gene>